<dbReference type="InterPro" id="IPR009908">
    <property type="entry name" value="Methylamine_util_MauE"/>
</dbReference>
<evidence type="ECO:0000256" key="4">
    <source>
        <dbReference type="ARBA" id="ARBA00023136"/>
    </source>
</evidence>
<evidence type="ECO:0000313" key="9">
    <source>
        <dbReference type="Proteomes" id="UP001612741"/>
    </source>
</evidence>
<organism evidence="8 9">
    <name type="scientific">Nonomuraea typhae</name>
    <dbReference type="NCBI Taxonomy" id="2603600"/>
    <lineage>
        <taxon>Bacteria</taxon>
        <taxon>Bacillati</taxon>
        <taxon>Actinomycetota</taxon>
        <taxon>Actinomycetes</taxon>
        <taxon>Streptosporangiales</taxon>
        <taxon>Streptosporangiaceae</taxon>
        <taxon>Nonomuraea</taxon>
    </lineage>
</organism>
<proteinExistence type="predicted"/>
<dbReference type="Proteomes" id="UP001612741">
    <property type="component" value="Unassembled WGS sequence"/>
</dbReference>
<feature type="transmembrane region" description="Helical" evidence="6">
    <location>
        <begin position="47"/>
        <end position="69"/>
    </location>
</feature>
<feature type="compositionally biased region" description="Basic and acidic residues" evidence="5">
    <location>
        <begin position="205"/>
        <end position="218"/>
    </location>
</feature>
<accession>A0ABW7YMP1</accession>
<sequence length="218" mass="22911">MQSLAIGVRCLIGVVFLVSFASKLAGRAAFRDSVQSIRGAGVLPPRLATSVLVVVIAGEMSISALLMVPVQMANVVAYTIAIGLLSVFIAGIVTSMRRGSRVPCRCFGRSTAPLGMRHIVRNLGLLALCVVGVMAPADLVQGSGQAVAAIAGLVLGALITQFDLIVDLFRPAGKSVHETPVPVASRRRNVRTSAGRRPRRILGRHQSDLHSRGDQAST</sequence>
<feature type="transmembrane region" description="Helical" evidence="6">
    <location>
        <begin position="75"/>
        <end position="93"/>
    </location>
</feature>
<name>A0ABW7YMP1_9ACTN</name>
<feature type="domain" description="Methylamine utilisation protein MauE" evidence="7">
    <location>
        <begin position="1"/>
        <end position="134"/>
    </location>
</feature>
<feature type="transmembrane region" description="Helical" evidence="6">
    <location>
        <begin position="146"/>
        <end position="166"/>
    </location>
</feature>
<evidence type="ECO:0000256" key="1">
    <source>
        <dbReference type="ARBA" id="ARBA00004141"/>
    </source>
</evidence>
<gene>
    <name evidence="8" type="ORF">ACIBG2_04490</name>
</gene>
<comment type="caution">
    <text evidence="8">The sequence shown here is derived from an EMBL/GenBank/DDBJ whole genome shotgun (WGS) entry which is preliminary data.</text>
</comment>
<comment type="subcellular location">
    <subcellularLocation>
        <location evidence="1">Membrane</location>
        <topology evidence="1">Multi-pass membrane protein</topology>
    </subcellularLocation>
</comment>
<dbReference type="RefSeq" id="WP_397078845.1">
    <property type="nucleotide sequence ID" value="NZ_JBITGY010000001.1"/>
</dbReference>
<feature type="region of interest" description="Disordered" evidence="5">
    <location>
        <begin position="180"/>
        <end position="218"/>
    </location>
</feature>
<feature type="transmembrane region" description="Helical" evidence="6">
    <location>
        <begin position="6"/>
        <end position="26"/>
    </location>
</feature>
<evidence type="ECO:0000259" key="7">
    <source>
        <dbReference type="Pfam" id="PF07291"/>
    </source>
</evidence>
<evidence type="ECO:0000256" key="2">
    <source>
        <dbReference type="ARBA" id="ARBA00022692"/>
    </source>
</evidence>
<evidence type="ECO:0000313" key="8">
    <source>
        <dbReference type="EMBL" id="MFI6496619.1"/>
    </source>
</evidence>
<keyword evidence="9" id="KW-1185">Reference proteome</keyword>
<dbReference type="Pfam" id="PF07291">
    <property type="entry name" value="MauE"/>
    <property type="match status" value="1"/>
</dbReference>
<evidence type="ECO:0000256" key="6">
    <source>
        <dbReference type="SAM" id="Phobius"/>
    </source>
</evidence>
<evidence type="ECO:0000256" key="5">
    <source>
        <dbReference type="SAM" id="MobiDB-lite"/>
    </source>
</evidence>
<protein>
    <submittedName>
        <fullName evidence="8">MauE/DoxX family redox-associated membrane protein</fullName>
    </submittedName>
</protein>
<reference evidence="8 9" key="1">
    <citation type="submission" date="2024-10" db="EMBL/GenBank/DDBJ databases">
        <title>The Natural Products Discovery Center: Release of the First 8490 Sequenced Strains for Exploring Actinobacteria Biosynthetic Diversity.</title>
        <authorList>
            <person name="Kalkreuter E."/>
            <person name="Kautsar S.A."/>
            <person name="Yang D."/>
            <person name="Bader C.D."/>
            <person name="Teijaro C.N."/>
            <person name="Fluegel L."/>
            <person name="Davis C.M."/>
            <person name="Simpson J.R."/>
            <person name="Lauterbach L."/>
            <person name="Steele A.D."/>
            <person name="Gui C."/>
            <person name="Meng S."/>
            <person name="Li G."/>
            <person name="Viehrig K."/>
            <person name="Ye F."/>
            <person name="Su P."/>
            <person name="Kiefer A.F."/>
            <person name="Nichols A."/>
            <person name="Cepeda A.J."/>
            <person name="Yan W."/>
            <person name="Fan B."/>
            <person name="Jiang Y."/>
            <person name="Adhikari A."/>
            <person name="Zheng C.-J."/>
            <person name="Schuster L."/>
            <person name="Cowan T.M."/>
            <person name="Smanski M.J."/>
            <person name="Chevrette M.G."/>
            <person name="De Carvalho L.P.S."/>
            <person name="Shen B."/>
        </authorList>
    </citation>
    <scope>NUCLEOTIDE SEQUENCE [LARGE SCALE GENOMIC DNA]</scope>
    <source>
        <strain evidence="8 9">NPDC050545</strain>
    </source>
</reference>
<keyword evidence="3 6" id="KW-1133">Transmembrane helix</keyword>
<feature type="transmembrane region" description="Helical" evidence="6">
    <location>
        <begin position="119"/>
        <end position="140"/>
    </location>
</feature>
<feature type="compositionally biased region" description="Basic residues" evidence="5">
    <location>
        <begin position="185"/>
        <end position="203"/>
    </location>
</feature>
<keyword evidence="4 6" id="KW-0472">Membrane</keyword>
<dbReference type="EMBL" id="JBITGY010000001">
    <property type="protein sequence ID" value="MFI6496619.1"/>
    <property type="molecule type" value="Genomic_DNA"/>
</dbReference>
<keyword evidence="2 6" id="KW-0812">Transmembrane</keyword>
<evidence type="ECO:0000256" key="3">
    <source>
        <dbReference type="ARBA" id="ARBA00022989"/>
    </source>
</evidence>